<comment type="cofactor">
    <cofactor evidence="2">
        <name>Mg(2+)</name>
        <dbReference type="ChEBI" id="CHEBI:18420"/>
    </cofactor>
</comment>
<evidence type="ECO:0000256" key="3">
    <source>
        <dbReference type="ARBA" id="ARBA00004763"/>
    </source>
</evidence>
<comment type="catalytic activity">
    <reaction evidence="1">
        <text>(7,8-dihydropterin-6-yl)methyl diphosphate + 4-aminobenzoate = 7,8-dihydropteroate + diphosphate</text>
        <dbReference type="Rhea" id="RHEA:19949"/>
        <dbReference type="ChEBI" id="CHEBI:17836"/>
        <dbReference type="ChEBI" id="CHEBI:17839"/>
        <dbReference type="ChEBI" id="CHEBI:33019"/>
        <dbReference type="ChEBI" id="CHEBI:72950"/>
        <dbReference type="EC" id="2.5.1.15"/>
    </reaction>
</comment>
<dbReference type="PROSITE" id="PS00793">
    <property type="entry name" value="DHPS_2"/>
    <property type="match status" value="1"/>
</dbReference>
<dbReference type="GO" id="GO:0046872">
    <property type="term" value="F:metal ion binding"/>
    <property type="evidence" value="ECO:0007669"/>
    <property type="project" value="UniProtKB-KW"/>
</dbReference>
<dbReference type="GO" id="GO:0046656">
    <property type="term" value="P:folic acid biosynthetic process"/>
    <property type="evidence" value="ECO:0007669"/>
    <property type="project" value="UniProtKB-KW"/>
</dbReference>
<dbReference type="PANTHER" id="PTHR20941:SF1">
    <property type="entry name" value="FOLIC ACID SYNTHESIS PROTEIN FOL1"/>
    <property type="match status" value="1"/>
</dbReference>
<dbReference type="GO" id="GO:0005829">
    <property type="term" value="C:cytosol"/>
    <property type="evidence" value="ECO:0007669"/>
    <property type="project" value="TreeGrafter"/>
</dbReference>
<sequence length="273" mass="30789">MLLNTHNFTFSYPLIMGICNVTRNSFSDGGKNYKIAEALKNIKKMNNQGASIIDIGAESTRPGSDPMSYNQEIKKLEPILKKIPKKKFIISIDTNKIETQEFALSQGVHIINDVFGGSEDLFLLTKKYKSGLVLMHTPAPPKTMQSKTHLYANVISDIKNIFQRKSKLLKKYKIPPSKVWFDPGIGFGKNLQQNLSIMKNIKKFRIEKYGLLIGPSRKSWISGVDKSDVSQRLGGTIASVLYCLQRGVNIFRVHDVYETRQAIAIFQQIACSK</sequence>
<evidence type="ECO:0000259" key="9">
    <source>
        <dbReference type="PROSITE" id="PS50972"/>
    </source>
</evidence>
<name>A0A381TD83_9ZZZZ</name>
<keyword evidence="6" id="KW-0479">Metal-binding</keyword>
<evidence type="ECO:0000256" key="8">
    <source>
        <dbReference type="ARBA" id="ARBA00022909"/>
    </source>
</evidence>
<dbReference type="PANTHER" id="PTHR20941">
    <property type="entry name" value="FOLATE SYNTHESIS PROTEINS"/>
    <property type="match status" value="1"/>
</dbReference>
<evidence type="ECO:0000256" key="4">
    <source>
        <dbReference type="ARBA" id="ARBA00012458"/>
    </source>
</evidence>
<dbReference type="Pfam" id="PF00809">
    <property type="entry name" value="Pterin_bind"/>
    <property type="match status" value="1"/>
</dbReference>
<dbReference type="InterPro" id="IPR006390">
    <property type="entry name" value="DHP_synth_dom"/>
</dbReference>
<dbReference type="InterPro" id="IPR045031">
    <property type="entry name" value="DHP_synth-like"/>
</dbReference>
<keyword evidence="7" id="KW-0460">Magnesium</keyword>
<keyword evidence="5" id="KW-0808">Transferase</keyword>
<evidence type="ECO:0000256" key="1">
    <source>
        <dbReference type="ARBA" id="ARBA00000012"/>
    </source>
</evidence>
<reference evidence="10" key="1">
    <citation type="submission" date="2018-05" db="EMBL/GenBank/DDBJ databases">
        <authorList>
            <person name="Lanie J.A."/>
            <person name="Ng W.-L."/>
            <person name="Kazmierczak K.M."/>
            <person name="Andrzejewski T.M."/>
            <person name="Davidsen T.M."/>
            <person name="Wayne K.J."/>
            <person name="Tettelin H."/>
            <person name="Glass J.I."/>
            <person name="Rusch D."/>
            <person name="Podicherti R."/>
            <person name="Tsui H.-C.T."/>
            <person name="Winkler M.E."/>
        </authorList>
    </citation>
    <scope>NUCLEOTIDE SEQUENCE</scope>
</reference>
<dbReference type="InterPro" id="IPR000489">
    <property type="entry name" value="Pterin-binding_dom"/>
</dbReference>
<organism evidence="10">
    <name type="scientific">marine metagenome</name>
    <dbReference type="NCBI Taxonomy" id="408172"/>
    <lineage>
        <taxon>unclassified sequences</taxon>
        <taxon>metagenomes</taxon>
        <taxon>ecological metagenomes</taxon>
    </lineage>
</organism>
<dbReference type="GO" id="GO:0046654">
    <property type="term" value="P:tetrahydrofolate biosynthetic process"/>
    <property type="evidence" value="ECO:0007669"/>
    <property type="project" value="TreeGrafter"/>
</dbReference>
<protein>
    <recommendedName>
        <fullName evidence="4">dihydropteroate synthase</fullName>
        <ecNumber evidence="4">2.5.1.15</ecNumber>
    </recommendedName>
</protein>
<dbReference type="GO" id="GO:0004156">
    <property type="term" value="F:dihydropteroate synthase activity"/>
    <property type="evidence" value="ECO:0007669"/>
    <property type="project" value="UniProtKB-EC"/>
</dbReference>
<evidence type="ECO:0000256" key="6">
    <source>
        <dbReference type="ARBA" id="ARBA00022723"/>
    </source>
</evidence>
<dbReference type="EMBL" id="UINC01004352">
    <property type="protein sequence ID" value="SVA13694.1"/>
    <property type="molecule type" value="Genomic_DNA"/>
</dbReference>
<dbReference type="Gene3D" id="3.20.20.20">
    <property type="entry name" value="Dihydropteroate synthase-like"/>
    <property type="match status" value="1"/>
</dbReference>
<dbReference type="AlphaFoldDB" id="A0A381TD83"/>
<gene>
    <name evidence="10" type="ORF">METZ01_LOCUS66548</name>
</gene>
<comment type="pathway">
    <text evidence="3">Cofactor biosynthesis; tetrahydrofolate biosynthesis; 7,8-dihydrofolate from 2-amino-4-hydroxy-6-hydroxymethyl-7,8-dihydropteridine diphosphate and 4-aminobenzoate: step 1/2.</text>
</comment>
<proteinExistence type="predicted"/>
<dbReference type="PROSITE" id="PS50972">
    <property type="entry name" value="PTERIN_BINDING"/>
    <property type="match status" value="1"/>
</dbReference>
<feature type="domain" description="Pterin-binding" evidence="9">
    <location>
        <begin position="13"/>
        <end position="264"/>
    </location>
</feature>
<accession>A0A381TD83</accession>
<keyword evidence="8" id="KW-0289">Folate biosynthesis</keyword>
<dbReference type="EC" id="2.5.1.15" evidence="4"/>
<evidence type="ECO:0000256" key="5">
    <source>
        <dbReference type="ARBA" id="ARBA00022679"/>
    </source>
</evidence>
<dbReference type="CDD" id="cd00739">
    <property type="entry name" value="DHPS"/>
    <property type="match status" value="1"/>
</dbReference>
<evidence type="ECO:0000256" key="7">
    <source>
        <dbReference type="ARBA" id="ARBA00022842"/>
    </source>
</evidence>
<evidence type="ECO:0000256" key="2">
    <source>
        <dbReference type="ARBA" id="ARBA00001946"/>
    </source>
</evidence>
<dbReference type="InterPro" id="IPR011005">
    <property type="entry name" value="Dihydropteroate_synth-like_sf"/>
</dbReference>
<dbReference type="NCBIfam" id="TIGR01496">
    <property type="entry name" value="DHPS"/>
    <property type="match status" value="1"/>
</dbReference>
<evidence type="ECO:0000313" key="10">
    <source>
        <dbReference type="EMBL" id="SVA13694.1"/>
    </source>
</evidence>
<dbReference type="SUPFAM" id="SSF51717">
    <property type="entry name" value="Dihydropteroate synthetase-like"/>
    <property type="match status" value="1"/>
</dbReference>